<name>A0A9Q0JEV6_9ROSI</name>
<evidence type="ECO:0000256" key="2">
    <source>
        <dbReference type="SAM" id="MobiDB-lite"/>
    </source>
</evidence>
<evidence type="ECO:0000313" key="4">
    <source>
        <dbReference type="EMBL" id="KAJ4838994.1"/>
    </source>
</evidence>
<reference evidence="4" key="1">
    <citation type="submission" date="2022-02" db="EMBL/GenBank/DDBJ databases">
        <authorList>
            <person name="Henning P.M."/>
            <person name="McCubbin A.G."/>
            <person name="Shore J.S."/>
        </authorList>
    </citation>
    <scope>NUCLEOTIDE SEQUENCE</scope>
    <source>
        <strain evidence="4">F60SS</strain>
        <tissue evidence="4">Leaves</tissue>
    </source>
</reference>
<accession>A0A9Q0JEV6</accession>
<comment type="caution">
    <text evidence="4">The sequence shown here is derived from an EMBL/GenBank/DDBJ whole genome shotgun (WGS) entry which is preliminary data.</text>
</comment>
<reference evidence="4" key="2">
    <citation type="journal article" date="2023" name="Plants (Basel)">
        <title>Annotation of the Turnera subulata (Passifloraceae) Draft Genome Reveals the S-Locus Evolved after the Divergence of Turneroideae from Passifloroideae in a Stepwise Manner.</title>
        <authorList>
            <person name="Henning P.M."/>
            <person name="Roalson E.H."/>
            <person name="Mir W."/>
            <person name="McCubbin A.G."/>
            <person name="Shore J.S."/>
        </authorList>
    </citation>
    <scope>NUCLEOTIDE SEQUENCE</scope>
    <source>
        <strain evidence="4">F60SS</strain>
    </source>
</reference>
<feature type="region of interest" description="Disordered" evidence="2">
    <location>
        <begin position="248"/>
        <end position="268"/>
    </location>
</feature>
<dbReference type="Pfam" id="PF04795">
    <property type="entry name" value="PAPA-1"/>
    <property type="match status" value="1"/>
</dbReference>
<protein>
    <recommendedName>
        <fullName evidence="3">INO80 complex subunit B-like conserved region domain-containing protein</fullName>
    </recommendedName>
</protein>
<proteinExistence type="predicted"/>
<dbReference type="InterPro" id="IPR006880">
    <property type="entry name" value="INO80B_C"/>
</dbReference>
<dbReference type="GO" id="GO:0031011">
    <property type="term" value="C:Ino80 complex"/>
    <property type="evidence" value="ECO:0007669"/>
    <property type="project" value="InterPro"/>
</dbReference>
<dbReference type="InterPro" id="IPR029523">
    <property type="entry name" value="INO80B/Ies2"/>
</dbReference>
<dbReference type="SMART" id="SM01406">
    <property type="entry name" value="PAPA-1"/>
    <property type="match status" value="1"/>
</dbReference>
<dbReference type="Pfam" id="PF04438">
    <property type="entry name" value="zf-HIT"/>
    <property type="match status" value="1"/>
</dbReference>
<feature type="coiled-coil region" evidence="1">
    <location>
        <begin position="291"/>
        <end position="360"/>
    </location>
</feature>
<feature type="domain" description="INO80 complex subunit B-like conserved region" evidence="3">
    <location>
        <begin position="302"/>
        <end position="387"/>
    </location>
</feature>
<feature type="region of interest" description="Disordered" evidence="2">
    <location>
        <begin position="172"/>
        <end position="216"/>
    </location>
</feature>
<dbReference type="PANTHER" id="PTHR21561">
    <property type="entry name" value="INO80 COMPLEX SUBUNIT B"/>
    <property type="match status" value="1"/>
</dbReference>
<dbReference type="PANTHER" id="PTHR21561:SF16">
    <property type="entry name" value="PAPA-1-LIKE FAMILY PROTEIN _ ZINC FINGER (HIT TYPE) FAMILY PROTEIN"/>
    <property type="match status" value="1"/>
</dbReference>
<dbReference type="OrthoDB" id="2021186at2759"/>
<keyword evidence="1" id="KW-0175">Coiled coil</keyword>
<dbReference type="EMBL" id="JAKUCV010003421">
    <property type="protein sequence ID" value="KAJ4838994.1"/>
    <property type="molecule type" value="Genomic_DNA"/>
</dbReference>
<sequence>MDSFCGASVASISFTLKKKRSSECRRPCSDSQKLLQACTFLAPSTHVLGSESCEENYKCQESIALDGLRNERKQVKLKFKLGGVPHTLHAKSAANSPLCFDAPESGEKFSQDVNFSGASSMSGKSCNGSVYDPSIHSNEPVRKSKRVPKRRIIDVELDEDYQDADKELGFLGSLNASKETRPGKVNPSDGGQMNDVIHGPRERPLKLSKHDRKKSRLSNLYEDEDYVGEQYASESDNDEGRYQRKKFGVEGKSEATTSMHNRSRQCSTNDVSLESGVSLLEFPDGLPAASSKKQKAKLSEVEQQAKKAEAALRRRLQAEKAAKEAEAEAIKKILGQDSARKKKEEKIKQQLNELAEAKAAKADTLGSNTVRWITSPTGTVVIFSNDIGLPTIFNSGSCSYPPPREKCAGPDCTNAYKYRDSKLRLPLCSLNCYKAIHGKVHPAITC</sequence>
<dbReference type="AlphaFoldDB" id="A0A9Q0JEV6"/>
<keyword evidence="5" id="KW-1185">Reference proteome</keyword>
<feature type="compositionally biased region" description="Basic residues" evidence="2">
    <location>
        <begin position="206"/>
        <end position="216"/>
    </location>
</feature>
<evidence type="ECO:0000256" key="1">
    <source>
        <dbReference type="SAM" id="Coils"/>
    </source>
</evidence>
<dbReference type="Proteomes" id="UP001141552">
    <property type="component" value="Unassembled WGS sequence"/>
</dbReference>
<dbReference type="CDD" id="cd23021">
    <property type="entry name" value="zf-HIT_IN80B"/>
    <property type="match status" value="1"/>
</dbReference>
<feature type="compositionally biased region" description="Polar residues" evidence="2">
    <location>
        <begin position="254"/>
        <end position="268"/>
    </location>
</feature>
<dbReference type="InterPro" id="IPR007529">
    <property type="entry name" value="Znf_HIT"/>
</dbReference>
<gene>
    <name evidence="4" type="ORF">Tsubulata_046869</name>
</gene>
<evidence type="ECO:0000313" key="5">
    <source>
        <dbReference type="Proteomes" id="UP001141552"/>
    </source>
</evidence>
<evidence type="ECO:0000259" key="3">
    <source>
        <dbReference type="SMART" id="SM01406"/>
    </source>
</evidence>
<organism evidence="4 5">
    <name type="scientific">Turnera subulata</name>
    <dbReference type="NCBI Taxonomy" id="218843"/>
    <lineage>
        <taxon>Eukaryota</taxon>
        <taxon>Viridiplantae</taxon>
        <taxon>Streptophyta</taxon>
        <taxon>Embryophyta</taxon>
        <taxon>Tracheophyta</taxon>
        <taxon>Spermatophyta</taxon>
        <taxon>Magnoliopsida</taxon>
        <taxon>eudicotyledons</taxon>
        <taxon>Gunneridae</taxon>
        <taxon>Pentapetalae</taxon>
        <taxon>rosids</taxon>
        <taxon>fabids</taxon>
        <taxon>Malpighiales</taxon>
        <taxon>Passifloraceae</taxon>
        <taxon>Turnera</taxon>
    </lineage>
</organism>
<dbReference type="GO" id="GO:0006338">
    <property type="term" value="P:chromatin remodeling"/>
    <property type="evidence" value="ECO:0007669"/>
    <property type="project" value="InterPro"/>
</dbReference>